<dbReference type="OMA" id="QKRECAN"/>
<evidence type="ECO:0000256" key="2">
    <source>
        <dbReference type="PROSITE-ProRule" id="PRU00663"/>
    </source>
</evidence>
<name>A0A7N0R8A3_KALFE</name>
<feature type="region of interest" description="Disordered" evidence="3">
    <location>
        <begin position="81"/>
        <end position="103"/>
    </location>
</feature>
<evidence type="ECO:0000313" key="5">
    <source>
        <dbReference type="EnsemblPlants" id="Kaladp0001s0121.1.v1.1"/>
    </source>
</evidence>
<keyword evidence="1 2" id="KW-0344">Guanine-nucleotide releasing factor</keyword>
<dbReference type="GO" id="GO:0005085">
    <property type="term" value="F:guanyl-nucleotide exchange factor activity"/>
    <property type="evidence" value="ECO:0007669"/>
    <property type="project" value="UniProtKB-UniRule"/>
</dbReference>
<protein>
    <recommendedName>
        <fullName evidence="4">PRONE domain-containing protein</fullName>
    </recommendedName>
</protein>
<reference evidence="5" key="1">
    <citation type="submission" date="2021-01" db="UniProtKB">
        <authorList>
            <consortium name="EnsemblPlants"/>
        </authorList>
    </citation>
    <scope>IDENTIFICATION</scope>
</reference>
<dbReference type="InterPro" id="IPR005512">
    <property type="entry name" value="PRONE_dom"/>
</dbReference>
<dbReference type="PROSITE" id="PS51334">
    <property type="entry name" value="PRONE"/>
    <property type="match status" value="1"/>
</dbReference>
<evidence type="ECO:0000256" key="3">
    <source>
        <dbReference type="SAM" id="MobiDB-lite"/>
    </source>
</evidence>
<dbReference type="InterPro" id="IPR038937">
    <property type="entry name" value="RopGEF"/>
</dbReference>
<dbReference type="Gramene" id="Kaladp0001s0121.1.v1.1">
    <property type="protein sequence ID" value="Kaladp0001s0121.1.v1.1"/>
    <property type="gene ID" value="Kaladp0001s0121.v1.1"/>
</dbReference>
<evidence type="ECO:0000313" key="6">
    <source>
        <dbReference type="Proteomes" id="UP000594263"/>
    </source>
</evidence>
<evidence type="ECO:0000256" key="1">
    <source>
        <dbReference type="ARBA" id="ARBA00022658"/>
    </source>
</evidence>
<proteinExistence type="predicted"/>
<accession>A0A7N0R8A3</accession>
<dbReference type="Pfam" id="PF03759">
    <property type="entry name" value="PRONE"/>
    <property type="match status" value="1"/>
</dbReference>
<dbReference type="FunFam" id="1.20.58.2010:FF:000001">
    <property type="entry name" value="Rop guanine nucleotide exchange factor 14"/>
    <property type="match status" value="1"/>
</dbReference>
<dbReference type="AlphaFoldDB" id="A0A7N0R8A3"/>
<keyword evidence="6" id="KW-1185">Reference proteome</keyword>
<feature type="region of interest" description="Disordered" evidence="3">
    <location>
        <begin position="1"/>
        <end position="35"/>
    </location>
</feature>
<dbReference type="PANTHER" id="PTHR33101">
    <property type="entry name" value="ROP GUANINE NUCLEOTIDE EXCHANGE FACTOR 1"/>
    <property type="match status" value="1"/>
</dbReference>
<dbReference type="PANTHER" id="PTHR33101:SF47">
    <property type="entry name" value="ROP GUANINE NUCLEOTIDE EXCHANGE FACTOR 2-RELATED"/>
    <property type="match status" value="1"/>
</dbReference>
<dbReference type="FunFam" id="1.20.58.2010:FF:000003">
    <property type="entry name" value="Rop guanine nucleotide exchange factor 14"/>
    <property type="match status" value="1"/>
</dbReference>
<feature type="domain" description="PRONE" evidence="4">
    <location>
        <begin position="101"/>
        <end position="476"/>
    </location>
</feature>
<dbReference type="Proteomes" id="UP000594263">
    <property type="component" value="Unplaced"/>
</dbReference>
<sequence>MDNLSISDEASEFSHPSPPSSLDQTDTPATARTGYTSSMMSVDSFAYYRTNSGISESADENACSSNAPSPLRGLARLVSRNPPSLSRLGMKQHQKMVDDKTDNHETSDLEAELMKERFAKLLLGEDMSGGGKGVCTAVSISNAITNLYATVFGQNLRLEPLQQEKRTLWKREMKCLLSVCDYIVEFYTETQNLPNGSPIEVMASRPRADIYINLPALKKLDTMLIEILDSFEETEFWYEEQGNMSISSNKPGSSFRKVVHRNEEKWWVPVPRVPSGGISKASRVDLRHKRDCANQIHKAAMAINTSVLAEIEIPESYMAALPKSGRASVGDTIYRYMYNAEKFSPEQLLDNLKISSEHEALEIADRVEASMYTWRRKACMSHSKSSWNMVKDLMSEDEKSDKNYMLAERADSLLFSLKHRYPGLSQTSLDTCKIQCNRDVGQSILESYSRVLEGLAYNIVAWIEDVLYADTSEKGQ</sequence>
<feature type="compositionally biased region" description="Polar residues" evidence="3">
    <location>
        <begin position="20"/>
        <end position="35"/>
    </location>
</feature>
<dbReference type="Gene3D" id="1.20.58.2010">
    <property type="entry name" value="PRONE domain, subdomain 1"/>
    <property type="match status" value="2"/>
</dbReference>
<evidence type="ECO:0000259" key="4">
    <source>
        <dbReference type="PROSITE" id="PS51334"/>
    </source>
</evidence>
<organism evidence="5 6">
    <name type="scientific">Kalanchoe fedtschenkoi</name>
    <name type="common">Lavender scallops</name>
    <name type="synonym">South American air plant</name>
    <dbReference type="NCBI Taxonomy" id="63787"/>
    <lineage>
        <taxon>Eukaryota</taxon>
        <taxon>Viridiplantae</taxon>
        <taxon>Streptophyta</taxon>
        <taxon>Embryophyta</taxon>
        <taxon>Tracheophyta</taxon>
        <taxon>Spermatophyta</taxon>
        <taxon>Magnoliopsida</taxon>
        <taxon>eudicotyledons</taxon>
        <taxon>Gunneridae</taxon>
        <taxon>Pentapetalae</taxon>
        <taxon>Saxifragales</taxon>
        <taxon>Crassulaceae</taxon>
        <taxon>Kalanchoe</taxon>
    </lineage>
</organism>
<dbReference type="EnsemblPlants" id="Kaladp0001s0121.1.v1.1">
    <property type="protein sequence ID" value="Kaladp0001s0121.1.v1.1"/>
    <property type="gene ID" value="Kaladp0001s0121.v1.1"/>
</dbReference>